<dbReference type="Proteomes" id="UP000824469">
    <property type="component" value="Unassembled WGS sequence"/>
</dbReference>
<evidence type="ECO:0000313" key="3">
    <source>
        <dbReference type="EMBL" id="KAH9323990.1"/>
    </source>
</evidence>
<sequence length="329" mass="37513">MRDRMPPLLSRMRPHVSAAHWAIMREVGLGGVQRYRAIERDHSLMVALIERWDPAANVFHLPTREMTVTLEDVYRILRLPIEGEAVFHVDSETAIDSILQVFGDAAALLTYHSVSIGYGDMYRAHRHETRLAVLMMIGITCFALPDSEGGRFPRALMGVLLEMVEEHTCFAWPRAVVVGRDVAYYRHLLEGLTVVDIVWRPYRGHHPGRGARLQLRLIQYTFWIAGRRPGEYEWIPLERVRRQMGLRQDEPPPVPQYRRDDVEAPLPAPQPLDPDWVAERPAGEGIDDARCTGAYTVWWAGQRAARIVLPAQPDLAAVIGERDQLRGQV</sequence>
<dbReference type="InterPro" id="IPR019557">
    <property type="entry name" value="AminoTfrase-like_pln_mobile"/>
</dbReference>
<organism evidence="3 4">
    <name type="scientific">Taxus chinensis</name>
    <name type="common">Chinese yew</name>
    <name type="synonym">Taxus wallichiana var. chinensis</name>
    <dbReference type="NCBI Taxonomy" id="29808"/>
    <lineage>
        <taxon>Eukaryota</taxon>
        <taxon>Viridiplantae</taxon>
        <taxon>Streptophyta</taxon>
        <taxon>Embryophyta</taxon>
        <taxon>Tracheophyta</taxon>
        <taxon>Spermatophyta</taxon>
        <taxon>Pinopsida</taxon>
        <taxon>Pinidae</taxon>
        <taxon>Conifers II</taxon>
        <taxon>Cupressales</taxon>
        <taxon>Taxaceae</taxon>
        <taxon>Taxus</taxon>
    </lineage>
</organism>
<proteinExistence type="predicted"/>
<gene>
    <name evidence="3" type="ORF">KI387_043931</name>
</gene>
<evidence type="ECO:0000256" key="1">
    <source>
        <dbReference type="SAM" id="MobiDB-lite"/>
    </source>
</evidence>
<dbReference type="Pfam" id="PF10536">
    <property type="entry name" value="PMD"/>
    <property type="match status" value="1"/>
</dbReference>
<dbReference type="PANTHER" id="PTHR46033">
    <property type="entry name" value="PROTEIN MAIN-LIKE 2"/>
    <property type="match status" value="1"/>
</dbReference>
<evidence type="ECO:0000313" key="4">
    <source>
        <dbReference type="Proteomes" id="UP000824469"/>
    </source>
</evidence>
<dbReference type="AlphaFoldDB" id="A0AA38LIM1"/>
<dbReference type="EMBL" id="JAHRHJ020000003">
    <property type="protein sequence ID" value="KAH9323990.1"/>
    <property type="molecule type" value="Genomic_DNA"/>
</dbReference>
<feature type="domain" description="Aminotransferase-like plant mobile" evidence="2">
    <location>
        <begin position="37"/>
        <end position="174"/>
    </location>
</feature>
<feature type="region of interest" description="Disordered" evidence="1">
    <location>
        <begin position="246"/>
        <end position="275"/>
    </location>
</feature>
<keyword evidence="4" id="KW-1185">Reference proteome</keyword>
<dbReference type="InterPro" id="IPR044824">
    <property type="entry name" value="MAIN-like"/>
</dbReference>
<name>A0AA38LIM1_TAXCH</name>
<reference evidence="3 4" key="1">
    <citation type="journal article" date="2021" name="Nat. Plants">
        <title>The Taxus genome provides insights into paclitaxel biosynthesis.</title>
        <authorList>
            <person name="Xiong X."/>
            <person name="Gou J."/>
            <person name="Liao Q."/>
            <person name="Li Y."/>
            <person name="Zhou Q."/>
            <person name="Bi G."/>
            <person name="Li C."/>
            <person name="Du R."/>
            <person name="Wang X."/>
            <person name="Sun T."/>
            <person name="Guo L."/>
            <person name="Liang H."/>
            <person name="Lu P."/>
            <person name="Wu Y."/>
            <person name="Zhang Z."/>
            <person name="Ro D.K."/>
            <person name="Shang Y."/>
            <person name="Huang S."/>
            <person name="Yan J."/>
        </authorList>
    </citation>
    <scope>NUCLEOTIDE SEQUENCE [LARGE SCALE GENOMIC DNA]</scope>
    <source>
        <strain evidence="3">Ta-2019</strain>
    </source>
</reference>
<evidence type="ECO:0000259" key="2">
    <source>
        <dbReference type="Pfam" id="PF10536"/>
    </source>
</evidence>
<comment type="caution">
    <text evidence="3">The sequence shown here is derived from an EMBL/GenBank/DDBJ whole genome shotgun (WGS) entry which is preliminary data.</text>
</comment>
<dbReference type="PANTHER" id="PTHR46033:SF1">
    <property type="entry name" value="PROTEIN MAIN-LIKE 2"/>
    <property type="match status" value="1"/>
</dbReference>
<dbReference type="GO" id="GO:0010073">
    <property type="term" value="P:meristem maintenance"/>
    <property type="evidence" value="ECO:0007669"/>
    <property type="project" value="InterPro"/>
</dbReference>
<accession>A0AA38LIM1</accession>
<protein>
    <recommendedName>
        <fullName evidence="2">Aminotransferase-like plant mobile domain-containing protein</fullName>
    </recommendedName>
</protein>